<evidence type="ECO:0000313" key="1">
    <source>
        <dbReference type="EMBL" id="EMO9458523.1"/>
    </source>
</evidence>
<proteinExistence type="predicted"/>
<comment type="caution">
    <text evidence="1">The sequence shown here is derived from an EMBL/GenBank/DDBJ whole genome shotgun (WGS) entry which is preliminary data.</text>
</comment>
<sequence>MSLVYVWGAFFIPGIIVYFPEVKNSHFTGRAGKQFTGLCRSVFCEKNISDTLIVFGFRVSEGPEVTGIYDGYSFTAPPDGLFCL</sequence>
<name>A0AAI9HVW8_MORMO</name>
<dbReference type="EMBL" id="ABKJEP030000101">
    <property type="protein sequence ID" value="EMO9458523.1"/>
    <property type="molecule type" value="Genomic_DNA"/>
</dbReference>
<accession>A0AAI9HVW8</accession>
<organism evidence="1">
    <name type="scientific">Morganella morganii</name>
    <name type="common">Proteus morganii</name>
    <dbReference type="NCBI Taxonomy" id="582"/>
    <lineage>
        <taxon>Bacteria</taxon>
        <taxon>Pseudomonadati</taxon>
        <taxon>Pseudomonadota</taxon>
        <taxon>Gammaproteobacteria</taxon>
        <taxon>Enterobacterales</taxon>
        <taxon>Morganellaceae</taxon>
        <taxon>Morganella</taxon>
    </lineage>
</organism>
<reference evidence="1" key="1">
    <citation type="submission" date="2024-02" db="EMBL/GenBank/DDBJ databases">
        <authorList>
            <consortium name="Clinical and Environmental Microbiology Branch: Whole genome sequencing antimicrobial resistance pathogens in the healthcare setting"/>
        </authorList>
    </citation>
    <scope>NUCLEOTIDE SEQUENCE</scope>
    <source>
        <strain evidence="1">2023KU-00017</strain>
    </source>
</reference>
<dbReference type="AlphaFoldDB" id="A0AAI9HVW8"/>
<protein>
    <submittedName>
        <fullName evidence="1">Uncharacterized protein</fullName>
    </submittedName>
</protein>
<gene>
    <name evidence="1" type="ORF">PN925_003945</name>
</gene>